<proteinExistence type="inferred from homology"/>
<dbReference type="InterPro" id="IPR001279">
    <property type="entry name" value="Metallo-B-lactamas"/>
</dbReference>
<dbReference type="Proteomes" id="UP000796104">
    <property type="component" value="Unassembled WGS sequence"/>
</dbReference>
<comment type="catalytic activity">
    <reaction evidence="1 7">
        <text>an S-(2-hydroxyacyl)glutathione + H2O = a 2-hydroxy carboxylate + glutathione + H(+)</text>
        <dbReference type="Rhea" id="RHEA:21864"/>
        <dbReference type="ChEBI" id="CHEBI:15377"/>
        <dbReference type="ChEBI" id="CHEBI:15378"/>
        <dbReference type="ChEBI" id="CHEBI:57925"/>
        <dbReference type="ChEBI" id="CHEBI:58896"/>
        <dbReference type="ChEBI" id="CHEBI:71261"/>
        <dbReference type="EC" id="3.1.2.6"/>
    </reaction>
</comment>
<feature type="binding site" evidence="7">
    <location>
        <position position="171"/>
    </location>
    <ligand>
        <name>Zn(2+)</name>
        <dbReference type="ChEBI" id="CHEBI:29105"/>
        <label>2</label>
    </ligand>
</feature>
<organism evidence="9 10">
    <name type="scientific">Aeromonas veronii</name>
    <dbReference type="NCBI Taxonomy" id="654"/>
    <lineage>
        <taxon>Bacteria</taxon>
        <taxon>Pseudomonadati</taxon>
        <taxon>Pseudomonadota</taxon>
        <taxon>Gammaproteobacteria</taxon>
        <taxon>Aeromonadales</taxon>
        <taxon>Aeromonadaceae</taxon>
        <taxon>Aeromonas</taxon>
    </lineage>
</organism>
<dbReference type="HAMAP" id="MF_01374">
    <property type="entry name" value="Glyoxalase_2"/>
    <property type="match status" value="1"/>
</dbReference>
<protein>
    <recommendedName>
        <fullName evidence="7">Hydroxyacylglutathione hydrolase</fullName>
        <ecNumber evidence="7">3.1.2.6</ecNumber>
    </recommendedName>
    <alternativeName>
        <fullName evidence="7">Glyoxalase II</fullName>
        <shortName evidence="7">Glx II</shortName>
    </alternativeName>
</protein>
<dbReference type="GO" id="GO:0019243">
    <property type="term" value="P:methylglyoxal catabolic process to D-lactate via S-lactoyl-glutathione"/>
    <property type="evidence" value="ECO:0007669"/>
    <property type="project" value="UniProtKB-UniRule"/>
</dbReference>
<feature type="binding site" evidence="7">
    <location>
        <position position="57"/>
    </location>
    <ligand>
        <name>Zn(2+)</name>
        <dbReference type="ChEBI" id="CHEBI:29105"/>
        <label>1</label>
    </ligand>
</feature>
<comment type="pathway">
    <text evidence="2 7">Secondary metabolite metabolism; methylglyoxal degradation; (R)-lactate from methylglyoxal: step 2/2.</text>
</comment>
<dbReference type="InterPro" id="IPR032282">
    <property type="entry name" value="HAGH_C"/>
</dbReference>
<dbReference type="EC" id="3.1.2.6" evidence="7"/>
<evidence type="ECO:0000256" key="2">
    <source>
        <dbReference type="ARBA" id="ARBA00004963"/>
    </source>
</evidence>
<dbReference type="SUPFAM" id="SSF56281">
    <property type="entry name" value="Metallo-hydrolase/oxidoreductase"/>
    <property type="match status" value="1"/>
</dbReference>
<dbReference type="InterPro" id="IPR050110">
    <property type="entry name" value="Glyoxalase_II_hydrolase"/>
</dbReference>
<accession>A0AAX2UXX9</accession>
<evidence type="ECO:0000256" key="5">
    <source>
        <dbReference type="ARBA" id="ARBA00022801"/>
    </source>
</evidence>
<evidence type="ECO:0000313" key="9">
    <source>
        <dbReference type="EMBL" id="TND55922.1"/>
    </source>
</evidence>
<dbReference type="SMART" id="SM00849">
    <property type="entry name" value="Lactamase_B"/>
    <property type="match status" value="1"/>
</dbReference>
<name>A0AAX2UXX9_AERVE</name>
<dbReference type="PANTHER" id="PTHR43705">
    <property type="entry name" value="HYDROXYACYLGLUTATHIONE HYDROLASE"/>
    <property type="match status" value="1"/>
</dbReference>
<dbReference type="NCBIfam" id="TIGR03413">
    <property type="entry name" value="GSH_gloB"/>
    <property type="match status" value="1"/>
</dbReference>
<feature type="binding site" evidence="7">
    <location>
        <position position="62"/>
    </location>
    <ligand>
        <name>Zn(2+)</name>
        <dbReference type="ChEBI" id="CHEBI:29105"/>
        <label>2</label>
    </ligand>
</feature>
<evidence type="ECO:0000259" key="8">
    <source>
        <dbReference type="SMART" id="SM00849"/>
    </source>
</evidence>
<dbReference type="PANTHER" id="PTHR43705:SF1">
    <property type="entry name" value="HYDROXYACYLGLUTATHIONE HYDROLASE GLOB"/>
    <property type="match status" value="1"/>
</dbReference>
<reference evidence="9" key="1">
    <citation type="submission" date="2017-10" db="EMBL/GenBank/DDBJ databases">
        <authorList>
            <person name="Colston S.M."/>
            <person name="Graf J."/>
        </authorList>
    </citation>
    <scope>NUCLEOTIDE SEQUENCE</scope>
    <source>
        <strain evidence="9">BAQ071013-135</strain>
    </source>
</reference>
<evidence type="ECO:0000313" key="10">
    <source>
        <dbReference type="Proteomes" id="UP000796104"/>
    </source>
</evidence>
<dbReference type="Pfam" id="PF16123">
    <property type="entry name" value="HAGH_C"/>
    <property type="match status" value="1"/>
</dbReference>
<keyword evidence="6 7" id="KW-0862">Zinc</keyword>
<sequence length="255" mass="28916">MVKFMFEIDKITVLDDNFIWILRYAKKAIVIDPGDGVAVVNYLAKNDLELAAIFITHSHMDHVAGVPIILGCYPNSRVYASFLLLDGMRGNFYSVVGGDEFCELDCLFKVIDLPGHTAEHIGFMFKNNLFCGDVLFSAGCGRVANQQFTEMYSSLMKIKRLPINTQIYCAHDYTEHNLKFAHAVEPENKAVIACINSIKKQLYMIPTTLNLELQINPFLRCSHEAVILSVKNKAESDRPEDVFKALRQWKDNFHG</sequence>
<keyword evidence="4 7" id="KW-0479">Metal-binding</keyword>
<dbReference type="InterPro" id="IPR035680">
    <property type="entry name" value="Clx_II_MBL"/>
</dbReference>
<dbReference type="AlphaFoldDB" id="A0AAX2UXX9"/>
<comment type="function">
    <text evidence="7">Thiolesterase that catalyzes the hydrolysis of S-D-lactoyl-glutathione to form glutathione and D-lactic acid.</text>
</comment>
<comment type="cofactor">
    <cofactor evidence="7">
        <name>Zn(2+)</name>
        <dbReference type="ChEBI" id="CHEBI:29105"/>
    </cofactor>
    <text evidence="7">Binds 2 Zn(2+) ions per subunit.</text>
</comment>
<dbReference type="Gene3D" id="3.60.15.10">
    <property type="entry name" value="Ribonuclease Z/Hydroxyacylglutathione hydrolase-like"/>
    <property type="match status" value="1"/>
</dbReference>
<feature type="binding site" evidence="7">
    <location>
        <position position="133"/>
    </location>
    <ligand>
        <name>Zn(2+)</name>
        <dbReference type="ChEBI" id="CHEBI:29105"/>
        <label>2</label>
    </ligand>
</feature>
<dbReference type="InterPro" id="IPR017782">
    <property type="entry name" value="Hydroxyacylglutathione_Hdrlase"/>
</dbReference>
<gene>
    <name evidence="7 9" type="primary">gloB</name>
    <name evidence="9" type="ORF">CF123_04230</name>
</gene>
<evidence type="ECO:0000256" key="7">
    <source>
        <dbReference type="HAMAP-Rule" id="MF_01374"/>
    </source>
</evidence>
<comment type="caution">
    <text evidence="9">The sequence shown here is derived from an EMBL/GenBank/DDBJ whole genome shotgun (WGS) entry which is preliminary data.</text>
</comment>
<dbReference type="Pfam" id="PF00753">
    <property type="entry name" value="Lactamase_B"/>
    <property type="match status" value="1"/>
</dbReference>
<feature type="domain" description="Metallo-beta-lactamase" evidence="8">
    <location>
        <begin position="16"/>
        <end position="171"/>
    </location>
</feature>
<dbReference type="GO" id="GO:0004416">
    <property type="term" value="F:hydroxyacylglutathione hydrolase activity"/>
    <property type="evidence" value="ECO:0007669"/>
    <property type="project" value="UniProtKB-UniRule"/>
</dbReference>
<dbReference type="GO" id="GO:0046872">
    <property type="term" value="F:metal ion binding"/>
    <property type="evidence" value="ECO:0007669"/>
    <property type="project" value="UniProtKB-KW"/>
</dbReference>
<feature type="binding site" evidence="7">
    <location>
        <position position="116"/>
    </location>
    <ligand>
        <name>Zn(2+)</name>
        <dbReference type="ChEBI" id="CHEBI:29105"/>
        <label>1</label>
    </ligand>
</feature>
<feature type="binding site" evidence="7">
    <location>
        <position position="61"/>
    </location>
    <ligand>
        <name>Zn(2+)</name>
        <dbReference type="ChEBI" id="CHEBI:29105"/>
        <label>2</label>
    </ligand>
</feature>
<reference evidence="9" key="2">
    <citation type="journal article" date="2019" name="PLoS ONE">
        <title>Identification and characterization of putative Aeromonas spp. T3SS effectors.</title>
        <authorList>
            <person name="Rangel L.T."/>
            <person name="Marden J."/>
            <person name="Colston S."/>
            <person name="Setubal J.C."/>
            <person name="Graf J."/>
            <person name="Gogarten J.P."/>
        </authorList>
    </citation>
    <scope>NUCLEOTIDE SEQUENCE</scope>
    <source>
        <strain evidence="9">BAQ071013-135</strain>
    </source>
</reference>
<comment type="similarity">
    <text evidence="3 7">Belongs to the metallo-beta-lactamase superfamily. Glyoxalase II family.</text>
</comment>
<feature type="binding site" evidence="7">
    <location>
        <position position="133"/>
    </location>
    <ligand>
        <name>Zn(2+)</name>
        <dbReference type="ChEBI" id="CHEBI:29105"/>
        <label>1</label>
    </ligand>
</feature>
<dbReference type="CDD" id="cd07723">
    <property type="entry name" value="hydroxyacylglutathione_hydrolase_MBL-fold"/>
    <property type="match status" value="1"/>
</dbReference>
<dbReference type="InterPro" id="IPR036866">
    <property type="entry name" value="RibonucZ/Hydroxyglut_hydro"/>
</dbReference>
<comment type="subunit">
    <text evidence="7">Monomer.</text>
</comment>
<feature type="binding site" evidence="7">
    <location>
        <position position="59"/>
    </location>
    <ligand>
        <name>Zn(2+)</name>
        <dbReference type="ChEBI" id="CHEBI:29105"/>
        <label>1</label>
    </ligand>
</feature>
<keyword evidence="5 7" id="KW-0378">Hydrolase</keyword>
<evidence type="ECO:0000256" key="3">
    <source>
        <dbReference type="ARBA" id="ARBA00006759"/>
    </source>
</evidence>
<evidence type="ECO:0000256" key="4">
    <source>
        <dbReference type="ARBA" id="ARBA00022723"/>
    </source>
</evidence>
<evidence type="ECO:0000256" key="6">
    <source>
        <dbReference type="ARBA" id="ARBA00022833"/>
    </source>
</evidence>
<dbReference type="EMBL" id="PDXJ01000005">
    <property type="protein sequence ID" value="TND55922.1"/>
    <property type="molecule type" value="Genomic_DNA"/>
</dbReference>
<evidence type="ECO:0000256" key="1">
    <source>
        <dbReference type="ARBA" id="ARBA00001623"/>
    </source>
</evidence>